<feature type="region of interest" description="Disordered" evidence="1">
    <location>
        <begin position="54"/>
        <end position="74"/>
    </location>
</feature>
<name>A0A2R3QEF1_9BURK</name>
<evidence type="ECO:0000313" key="2">
    <source>
        <dbReference type="EMBL" id="AVO50054.1"/>
    </source>
</evidence>
<organism evidence="2 3">
    <name type="scientific">Melaminivora suipulveris</name>
    <dbReference type="NCBI Taxonomy" id="2109913"/>
    <lineage>
        <taxon>Bacteria</taxon>
        <taxon>Pseudomonadati</taxon>
        <taxon>Pseudomonadota</taxon>
        <taxon>Betaproteobacteria</taxon>
        <taxon>Burkholderiales</taxon>
        <taxon>Comamonadaceae</taxon>
        <taxon>Melaminivora</taxon>
    </lineage>
</organism>
<evidence type="ECO:0000313" key="3">
    <source>
        <dbReference type="Proteomes" id="UP000237925"/>
    </source>
</evidence>
<evidence type="ECO:0000256" key="1">
    <source>
        <dbReference type="SAM" id="MobiDB-lite"/>
    </source>
</evidence>
<proteinExistence type="predicted"/>
<dbReference type="Proteomes" id="UP000237925">
    <property type="component" value="Chromosome"/>
</dbReference>
<dbReference type="KEGG" id="mela:C6568_12935"/>
<gene>
    <name evidence="2" type="ORF">C6568_12935</name>
</gene>
<dbReference type="OrthoDB" id="8910756at2"/>
<accession>A0A2R3QEF1</accession>
<dbReference type="EMBL" id="CP027667">
    <property type="protein sequence ID" value="AVO50054.1"/>
    <property type="molecule type" value="Genomic_DNA"/>
</dbReference>
<keyword evidence="3" id="KW-1185">Reference proteome</keyword>
<sequence length="74" mass="8430">MSTPADLPWTPDWSQAPQGWNWLAQDADGRWFWYRSAPQLFWAGGLWRSNSRNQQLAGQGAPDAAWADSLQTRP</sequence>
<reference evidence="2 3" key="1">
    <citation type="submission" date="2018-03" db="EMBL/GenBank/DDBJ databases">
        <title>Genome sequencing of Melaminivora sp.</title>
        <authorList>
            <person name="Kim S.-J."/>
            <person name="Heo J."/>
            <person name="Ahn J.-H."/>
            <person name="Kwon S.-W."/>
        </authorList>
    </citation>
    <scope>NUCLEOTIDE SEQUENCE [LARGE SCALE GENOMIC DNA]</scope>
    <source>
        <strain evidence="2 3">SC2-9</strain>
    </source>
</reference>
<dbReference type="AlphaFoldDB" id="A0A2R3QEF1"/>
<dbReference type="RefSeq" id="WP_106684481.1">
    <property type="nucleotide sequence ID" value="NZ_CP027667.1"/>
</dbReference>
<protein>
    <submittedName>
        <fullName evidence="2">Uncharacterized protein</fullName>
    </submittedName>
</protein>